<organism evidence="2 3">
    <name type="scientific">Coccomyxa viridis</name>
    <dbReference type="NCBI Taxonomy" id="1274662"/>
    <lineage>
        <taxon>Eukaryota</taxon>
        <taxon>Viridiplantae</taxon>
        <taxon>Chlorophyta</taxon>
        <taxon>core chlorophytes</taxon>
        <taxon>Trebouxiophyceae</taxon>
        <taxon>Trebouxiophyceae incertae sedis</taxon>
        <taxon>Coccomyxaceae</taxon>
        <taxon>Coccomyxa</taxon>
    </lineage>
</organism>
<evidence type="ECO:0000256" key="1">
    <source>
        <dbReference type="SAM" id="MobiDB-lite"/>
    </source>
</evidence>
<accession>A0AAV1IF58</accession>
<comment type="caution">
    <text evidence="2">The sequence shown here is derived from an EMBL/GenBank/DDBJ whole genome shotgun (WGS) entry which is preliminary data.</text>
</comment>
<dbReference type="AlphaFoldDB" id="A0AAV1IF58"/>
<feature type="compositionally biased region" description="Low complexity" evidence="1">
    <location>
        <begin position="85"/>
        <end position="94"/>
    </location>
</feature>
<keyword evidence="3" id="KW-1185">Reference proteome</keyword>
<name>A0AAV1IF58_9CHLO</name>
<feature type="compositionally biased region" description="Basic residues" evidence="1">
    <location>
        <begin position="74"/>
        <end position="84"/>
    </location>
</feature>
<dbReference type="EMBL" id="CAUYUE010000013">
    <property type="protein sequence ID" value="CAK0785852.1"/>
    <property type="molecule type" value="Genomic_DNA"/>
</dbReference>
<reference evidence="2 3" key="1">
    <citation type="submission" date="2023-10" db="EMBL/GenBank/DDBJ databases">
        <authorList>
            <person name="Maclean D."/>
            <person name="Macfadyen A."/>
        </authorList>
    </citation>
    <scope>NUCLEOTIDE SEQUENCE [LARGE SCALE GENOMIC DNA]</scope>
</reference>
<dbReference type="Proteomes" id="UP001314263">
    <property type="component" value="Unassembled WGS sequence"/>
</dbReference>
<evidence type="ECO:0000313" key="2">
    <source>
        <dbReference type="EMBL" id="CAK0785852.1"/>
    </source>
</evidence>
<sequence length="127" mass="13937">MMPEEQPSIAMIVALQRRAHHLEVQIQELHSDRLALQDMVAELSPVERVYGDKAHSTRKKFVPAKFKSAALPSKPKKKKVRTAKPKPAAELPSKPAKPPKPAEAAKPKPEKQQPAAQASAFSLHPCG</sequence>
<protein>
    <submittedName>
        <fullName evidence="2">Uncharacterized protein</fullName>
    </submittedName>
</protein>
<gene>
    <name evidence="2" type="ORF">CVIRNUC_009064</name>
</gene>
<evidence type="ECO:0000313" key="3">
    <source>
        <dbReference type="Proteomes" id="UP001314263"/>
    </source>
</evidence>
<feature type="region of interest" description="Disordered" evidence="1">
    <location>
        <begin position="61"/>
        <end position="127"/>
    </location>
</feature>
<feature type="compositionally biased region" description="Low complexity" evidence="1">
    <location>
        <begin position="63"/>
        <end position="73"/>
    </location>
</feature>
<proteinExistence type="predicted"/>